<evidence type="ECO:0000256" key="7">
    <source>
        <dbReference type="SAM" id="Phobius"/>
    </source>
</evidence>
<evidence type="ECO:0000256" key="4">
    <source>
        <dbReference type="ARBA" id="ARBA00022692"/>
    </source>
</evidence>
<evidence type="ECO:0000256" key="2">
    <source>
        <dbReference type="ARBA" id="ARBA00011006"/>
    </source>
</evidence>
<feature type="transmembrane region" description="Helical" evidence="7">
    <location>
        <begin position="56"/>
        <end position="77"/>
    </location>
</feature>
<dbReference type="PANTHER" id="PTHR33884">
    <property type="entry name" value="UPF0410 PROTEIN YMGE"/>
    <property type="match status" value="1"/>
</dbReference>
<evidence type="ECO:0000313" key="8">
    <source>
        <dbReference type="EMBL" id="GAN31589.1"/>
    </source>
</evidence>
<dbReference type="InterPro" id="IPR007341">
    <property type="entry name" value="Transgly_assoc"/>
</dbReference>
<gene>
    <name evidence="8" type="ORF">BROSI_A0090</name>
</gene>
<sequence length="80" mass="8269">MYLAIWIMSGILAGWLTGLVVKGRGYGLAGDLIIGLLGGIVGGWLFGLFGLYATSLIGNIIVAVIGGIVVVAVVRILRRA</sequence>
<evidence type="ECO:0000313" key="9">
    <source>
        <dbReference type="Proteomes" id="UP000032309"/>
    </source>
</evidence>
<dbReference type="PANTHER" id="PTHR33884:SF3">
    <property type="entry name" value="UPF0410 PROTEIN YMGE"/>
    <property type="match status" value="1"/>
</dbReference>
<protein>
    <submittedName>
        <fullName evidence="8">Membrane protein</fullName>
    </submittedName>
</protein>
<dbReference type="Pfam" id="PF04226">
    <property type="entry name" value="Transgly_assoc"/>
    <property type="match status" value="1"/>
</dbReference>
<evidence type="ECO:0000256" key="1">
    <source>
        <dbReference type="ARBA" id="ARBA00004651"/>
    </source>
</evidence>
<keyword evidence="6 7" id="KW-0472">Membrane</keyword>
<feature type="transmembrane region" description="Helical" evidence="7">
    <location>
        <begin position="6"/>
        <end position="21"/>
    </location>
</feature>
<proteinExistence type="inferred from homology"/>
<comment type="subcellular location">
    <subcellularLocation>
        <location evidence="1">Cell membrane</location>
        <topology evidence="1">Multi-pass membrane protein</topology>
    </subcellularLocation>
</comment>
<evidence type="ECO:0000256" key="6">
    <source>
        <dbReference type="ARBA" id="ARBA00023136"/>
    </source>
</evidence>
<dbReference type="RefSeq" id="WP_052561341.1">
    <property type="nucleotide sequence ID" value="NZ_BAFN01000001.1"/>
</dbReference>
<keyword evidence="3" id="KW-1003">Cell membrane</keyword>
<evidence type="ECO:0000256" key="5">
    <source>
        <dbReference type="ARBA" id="ARBA00022989"/>
    </source>
</evidence>
<keyword evidence="9" id="KW-1185">Reference proteome</keyword>
<keyword evidence="5 7" id="KW-1133">Transmembrane helix</keyword>
<name>A0ABQ0JT14_9BACT</name>
<dbReference type="Proteomes" id="UP000032309">
    <property type="component" value="Unassembled WGS sequence"/>
</dbReference>
<dbReference type="EMBL" id="BAFN01000001">
    <property type="protein sequence ID" value="GAN31589.1"/>
    <property type="molecule type" value="Genomic_DNA"/>
</dbReference>
<comment type="similarity">
    <text evidence="2">Belongs to the UPF0410 family.</text>
</comment>
<organism evidence="8 9">
    <name type="scientific">Candidatus Brocadia sinica JPN1</name>
    <dbReference type="NCBI Taxonomy" id="1197129"/>
    <lineage>
        <taxon>Bacteria</taxon>
        <taxon>Pseudomonadati</taxon>
        <taxon>Planctomycetota</taxon>
        <taxon>Candidatus Brocadiia</taxon>
        <taxon>Candidatus Brocadiales</taxon>
        <taxon>Candidatus Brocadiaceae</taxon>
        <taxon>Candidatus Brocadia</taxon>
    </lineage>
</organism>
<accession>A0ABQ0JT14</accession>
<evidence type="ECO:0000256" key="3">
    <source>
        <dbReference type="ARBA" id="ARBA00022475"/>
    </source>
</evidence>
<comment type="caution">
    <text evidence="8">The sequence shown here is derived from an EMBL/GenBank/DDBJ whole genome shotgun (WGS) entry which is preliminary data.</text>
</comment>
<keyword evidence="4 7" id="KW-0812">Transmembrane</keyword>
<feature type="transmembrane region" description="Helical" evidence="7">
    <location>
        <begin position="28"/>
        <end position="50"/>
    </location>
</feature>
<reference evidence="9" key="1">
    <citation type="journal article" date="2015" name="Genome Announc.">
        <title>Draft Genome Sequence of an Anaerobic Ammonium-Oxidizing Bacterium, "Candidatus Brocadia sinica".</title>
        <authorList>
            <person name="Oshiki M."/>
            <person name="Shinyako-Hata K."/>
            <person name="Satoh H."/>
            <person name="Okabe S."/>
        </authorList>
    </citation>
    <scope>NUCLEOTIDE SEQUENCE [LARGE SCALE GENOMIC DNA]</scope>
    <source>
        <strain evidence="9">JPN1</strain>
    </source>
</reference>